<keyword evidence="3" id="KW-1185">Reference proteome</keyword>
<name>A0ABM7ZWJ9_STRNI</name>
<gene>
    <name evidence="2" type="ORF">HEK616_40880</name>
</gene>
<sequence>MSPEVAAAIIGGAAALLTTVVGILLPLVLRRTRGAVEAQGEQTRAVTLDALDAMGIRLQARFNARIDDVRDDIDGVREDVARVREWQAGHDAEHLIIGQPRTGGDPK</sequence>
<accession>A0ABM7ZWJ9</accession>
<reference evidence="2" key="1">
    <citation type="submission" date="2022-06" db="EMBL/GenBank/DDBJ databases">
        <title>Complete genome sequence of Streptomyces nigrescens HEK616.</title>
        <authorList>
            <person name="Asamizu S."/>
            <person name="Onaka H."/>
        </authorList>
    </citation>
    <scope>NUCLEOTIDE SEQUENCE</scope>
    <source>
        <strain evidence="2">HEK616</strain>
    </source>
</reference>
<evidence type="ECO:0008006" key="4">
    <source>
        <dbReference type="Google" id="ProtNLM"/>
    </source>
</evidence>
<organism evidence="2 3">
    <name type="scientific">Streptomyces nigrescens</name>
    <dbReference type="NCBI Taxonomy" id="1920"/>
    <lineage>
        <taxon>Bacteria</taxon>
        <taxon>Bacillati</taxon>
        <taxon>Actinomycetota</taxon>
        <taxon>Actinomycetes</taxon>
        <taxon>Kitasatosporales</taxon>
        <taxon>Streptomycetaceae</taxon>
        <taxon>Streptomyces</taxon>
    </lineage>
</organism>
<keyword evidence="1" id="KW-0472">Membrane</keyword>
<feature type="transmembrane region" description="Helical" evidence="1">
    <location>
        <begin position="6"/>
        <end position="29"/>
    </location>
</feature>
<dbReference type="Proteomes" id="UP001059597">
    <property type="component" value="Chromosome"/>
</dbReference>
<evidence type="ECO:0000313" key="2">
    <source>
        <dbReference type="EMBL" id="BDM70601.1"/>
    </source>
</evidence>
<proteinExistence type="predicted"/>
<keyword evidence="1" id="KW-0812">Transmembrane</keyword>
<dbReference type="EMBL" id="AP026073">
    <property type="protein sequence ID" value="BDM70601.1"/>
    <property type="molecule type" value="Genomic_DNA"/>
</dbReference>
<evidence type="ECO:0000313" key="3">
    <source>
        <dbReference type="Proteomes" id="UP001059597"/>
    </source>
</evidence>
<keyword evidence="1" id="KW-1133">Transmembrane helix</keyword>
<dbReference type="RefSeq" id="WP_261954321.1">
    <property type="nucleotide sequence ID" value="NZ_AP026073.1"/>
</dbReference>
<evidence type="ECO:0000256" key="1">
    <source>
        <dbReference type="SAM" id="Phobius"/>
    </source>
</evidence>
<protein>
    <recommendedName>
        <fullName evidence="4">Secreted protein</fullName>
    </recommendedName>
</protein>